<dbReference type="EMBL" id="AMRJ01000001">
    <property type="protein sequence ID" value="EKF75890.1"/>
    <property type="molecule type" value="Genomic_DNA"/>
</dbReference>
<proteinExistence type="inferred from homology"/>
<dbReference type="CDD" id="cd00586">
    <property type="entry name" value="4HBT"/>
    <property type="match status" value="1"/>
</dbReference>
<dbReference type="eggNOG" id="COG0824">
    <property type="taxonomic scope" value="Bacteria"/>
</dbReference>
<evidence type="ECO:0000313" key="5">
    <source>
        <dbReference type="Proteomes" id="UP000010164"/>
    </source>
</evidence>
<dbReference type="AlphaFoldDB" id="L0WJ98"/>
<organism evidence="4 5">
    <name type="scientific">Alcanivorax hongdengensis A-11-3</name>
    <dbReference type="NCBI Taxonomy" id="1177179"/>
    <lineage>
        <taxon>Bacteria</taxon>
        <taxon>Pseudomonadati</taxon>
        <taxon>Pseudomonadota</taxon>
        <taxon>Gammaproteobacteria</taxon>
        <taxon>Oceanospirillales</taxon>
        <taxon>Alcanivoracaceae</taxon>
        <taxon>Alcanivorax</taxon>
    </lineage>
</organism>
<gene>
    <name evidence="4" type="ORF">A11A3_00310</name>
</gene>
<evidence type="ECO:0000313" key="4">
    <source>
        <dbReference type="EMBL" id="EKF75890.1"/>
    </source>
</evidence>
<dbReference type="PATRIC" id="fig|1177179.3.peg.62"/>
<evidence type="ECO:0000256" key="3">
    <source>
        <dbReference type="SAM" id="MobiDB-lite"/>
    </source>
</evidence>
<reference evidence="4 5" key="1">
    <citation type="journal article" date="2012" name="J. Bacteriol.">
        <title>Genome Sequence of the Alkane-Degrading Bacterium Alcanivorax hongdengensis Type Strain A-11-3.</title>
        <authorList>
            <person name="Lai Q."/>
            <person name="Shao Z."/>
        </authorList>
    </citation>
    <scope>NUCLEOTIDE SEQUENCE [LARGE SCALE GENOMIC DNA]</scope>
    <source>
        <strain evidence="4 5">A-11-3</strain>
    </source>
</reference>
<dbReference type="GO" id="GO:0047617">
    <property type="term" value="F:fatty acyl-CoA hydrolase activity"/>
    <property type="evidence" value="ECO:0007669"/>
    <property type="project" value="TreeGrafter"/>
</dbReference>
<protein>
    <submittedName>
        <fullName evidence="4">Uncharacterized protein</fullName>
    </submittedName>
</protein>
<evidence type="ECO:0000256" key="1">
    <source>
        <dbReference type="ARBA" id="ARBA00005953"/>
    </source>
</evidence>
<dbReference type="InterPro" id="IPR029069">
    <property type="entry name" value="HotDog_dom_sf"/>
</dbReference>
<name>L0WJ98_9GAMM</name>
<feature type="region of interest" description="Disordered" evidence="3">
    <location>
        <begin position="119"/>
        <end position="145"/>
    </location>
</feature>
<comment type="similarity">
    <text evidence="1">Belongs to the 4-hydroxybenzoyl-CoA thioesterase family.</text>
</comment>
<keyword evidence="5" id="KW-1185">Reference proteome</keyword>
<dbReference type="STRING" id="1177179.A11A3_00310"/>
<evidence type="ECO:0000256" key="2">
    <source>
        <dbReference type="ARBA" id="ARBA00022801"/>
    </source>
</evidence>
<comment type="caution">
    <text evidence="4">The sequence shown here is derived from an EMBL/GenBank/DDBJ whole genome shotgun (WGS) entry which is preliminary data.</text>
</comment>
<dbReference type="InterPro" id="IPR050563">
    <property type="entry name" value="4-hydroxybenzoyl-CoA_TE"/>
</dbReference>
<dbReference type="Gene3D" id="3.10.129.10">
    <property type="entry name" value="Hotdog Thioesterase"/>
    <property type="match status" value="1"/>
</dbReference>
<dbReference type="Proteomes" id="UP000010164">
    <property type="component" value="Unassembled WGS sequence"/>
</dbReference>
<dbReference type="PANTHER" id="PTHR31793:SF27">
    <property type="entry name" value="NOVEL THIOESTERASE SUPERFAMILY DOMAIN AND SAPOSIN A-TYPE DOMAIN CONTAINING PROTEIN (0610012H03RIK)"/>
    <property type="match status" value="1"/>
</dbReference>
<dbReference type="Pfam" id="PF13279">
    <property type="entry name" value="4HBT_2"/>
    <property type="match status" value="1"/>
</dbReference>
<accession>L0WJ98</accession>
<dbReference type="PANTHER" id="PTHR31793">
    <property type="entry name" value="4-HYDROXYBENZOYL-COA THIOESTERASE FAMILY MEMBER"/>
    <property type="match status" value="1"/>
</dbReference>
<sequence>MRPRFSETDALGHINNTVLPVWFMEAREPVLRLFSPTLGRDGNNALAVVRMEVDFHAETLFGSPVTITTGIGELGNRSFQVIQEAWQNQVLTARGVATLVSFDTRERRSQPLTASLRAQLQAHQVADQKDREEEGAPAGRAGKTP</sequence>
<keyword evidence="2" id="KW-0378">Hydrolase</keyword>
<dbReference type="SUPFAM" id="SSF54637">
    <property type="entry name" value="Thioesterase/thiol ester dehydrase-isomerase"/>
    <property type="match status" value="1"/>
</dbReference>